<sequence>MEIRIIGTESLGVRGLSCVVKIPGHRIVIDPGIALGYNRHGLLPHPFQVAVGDRIRKEIIKELSIATDVVFSHYHGDHVPLANANPYQLSLKKVIPVLHNPSFWCKGGDGLTRTMKQRYKDLCSAFGKELPDVESSDNGYMSFSALVPHGEANRGTVMMTRIKDKNKVFVHASDIQLFDNKVIDIITAWHPDIVLASGPPVYLFHRFSPMQREAAWRNGLQLARNVKTLILDHHLMRSETGEKWLYELSKETSNSVICAADFMKRPRLLLEAKRRLLYREMPVPDNWHKDYAMRFEEVGQNCNCMFD</sequence>
<organism evidence="1 2">
    <name type="scientific">candidate division WOR-3 bacterium JGI_Cruoil_03_51_56</name>
    <dbReference type="NCBI Taxonomy" id="1973747"/>
    <lineage>
        <taxon>Bacteria</taxon>
        <taxon>Bacteria division WOR-3</taxon>
    </lineage>
</organism>
<dbReference type="Proteomes" id="UP000215559">
    <property type="component" value="Unassembled WGS sequence"/>
</dbReference>
<proteinExistence type="predicted"/>
<gene>
    <name evidence="1" type="ORF">CH330_05520</name>
</gene>
<comment type="caution">
    <text evidence="1">The sequence shown here is derived from an EMBL/GenBank/DDBJ whole genome shotgun (WGS) entry which is preliminary data.</text>
</comment>
<dbReference type="Gene3D" id="3.60.15.10">
    <property type="entry name" value="Ribonuclease Z/Hydroxyacylglutathione hydrolase-like"/>
    <property type="match status" value="1"/>
</dbReference>
<reference evidence="1 2" key="1">
    <citation type="submission" date="2017-07" db="EMBL/GenBank/DDBJ databases">
        <title>Recovery of genomes from metagenomes via a dereplication, aggregation, and scoring strategy.</title>
        <authorList>
            <person name="Sieber C.M."/>
            <person name="Probst A.J."/>
            <person name="Sharrar A."/>
            <person name="Thomas B.C."/>
            <person name="Hess M."/>
            <person name="Tringe S.G."/>
            <person name="Banfield J.F."/>
        </authorList>
    </citation>
    <scope>NUCLEOTIDE SEQUENCE [LARGE SCALE GENOMIC DNA]</scope>
    <source>
        <strain evidence="1">JGI_Cruoil_03_51_56</strain>
    </source>
</reference>
<dbReference type="EMBL" id="NOZP01000095">
    <property type="protein sequence ID" value="OYD15531.1"/>
    <property type="molecule type" value="Genomic_DNA"/>
</dbReference>
<dbReference type="PIRSF" id="PIRSF004944">
    <property type="entry name" value="UCP004944_hydrls"/>
    <property type="match status" value="1"/>
</dbReference>
<protein>
    <recommendedName>
        <fullName evidence="3">Metallo-beta-lactamase domain-containing protein</fullName>
    </recommendedName>
</protein>
<evidence type="ECO:0008006" key="3">
    <source>
        <dbReference type="Google" id="ProtNLM"/>
    </source>
</evidence>
<dbReference type="InterPro" id="IPR036866">
    <property type="entry name" value="RibonucZ/Hydroxyglut_hydro"/>
</dbReference>
<accession>A0A235BTI5</accession>
<dbReference type="InterPro" id="IPR014426">
    <property type="entry name" value="UPF0282_hydrls"/>
</dbReference>
<evidence type="ECO:0000313" key="1">
    <source>
        <dbReference type="EMBL" id="OYD15531.1"/>
    </source>
</evidence>
<dbReference type="AlphaFoldDB" id="A0A235BTI5"/>
<evidence type="ECO:0000313" key="2">
    <source>
        <dbReference type="Proteomes" id="UP000215559"/>
    </source>
</evidence>
<name>A0A235BTI5_UNCW3</name>
<dbReference type="SUPFAM" id="SSF56281">
    <property type="entry name" value="Metallo-hydrolase/oxidoreductase"/>
    <property type="match status" value="1"/>
</dbReference>